<reference evidence="15 16" key="1">
    <citation type="submission" date="2016-10" db="EMBL/GenBank/DDBJ databases">
        <authorList>
            <person name="de Groot N.N."/>
        </authorList>
    </citation>
    <scope>NUCLEOTIDE SEQUENCE [LARGE SCALE GENOMIC DNA]</scope>
    <source>
        <strain evidence="15 16">CGMCC 1.6291</strain>
    </source>
</reference>
<keyword evidence="16" id="KW-1185">Reference proteome</keyword>
<evidence type="ECO:0000256" key="10">
    <source>
        <dbReference type="ARBA" id="ARBA00022917"/>
    </source>
</evidence>
<comment type="catalytic activity">
    <reaction evidence="12 13">
        <text>tRNA(Phe) + L-phenylalanine + ATP = L-phenylalanyl-tRNA(Phe) + AMP + diphosphate + H(+)</text>
        <dbReference type="Rhea" id="RHEA:19413"/>
        <dbReference type="Rhea" id="RHEA-COMP:9668"/>
        <dbReference type="Rhea" id="RHEA-COMP:9699"/>
        <dbReference type="ChEBI" id="CHEBI:15378"/>
        <dbReference type="ChEBI" id="CHEBI:30616"/>
        <dbReference type="ChEBI" id="CHEBI:33019"/>
        <dbReference type="ChEBI" id="CHEBI:58095"/>
        <dbReference type="ChEBI" id="CHEBI:78442"/>
        <dbReference type="ChEBI" id="CHEBI:78531"/>
        <dbReference type="ChEBI" id="CHEBI:456215"/>
        <dbReference type="EC" id="6.1.1.20"/>
    </reaction>
</comment>
<dbReference type="CDD" id="cd00496">
    <property type="entry name" value="PheRS_alpha_core"/>
    <property type="match status" value="1"/>
</dbReference>
<keyword evidence="11 13" id="KW-0030">Aminoacyl-tRNA synthetase</keyword>
<dbReference type="GO" id="GO:0004826">
    <property type="term" value="F:phenylalanine-tRNA ligase activity"/>
    <property type="evidence" value="ECO:0007669"/>
    <property type="project" value="UniProtKB-UniRule"/>
</dbReference>
<comment type="similarity">
    <text evidence="2 13">Belongs to the class-II aminoacyl-tRNA synthetase family. Phe-tRNA synthetase alpha subunit type 1 subfamily.</text>
</comment>
<dbReference type="GO" id="GO:0005737">
    <property type="term" value="C:cytoplasm"/>
    <property type="evidence" value="ECO:0007669"/>
    <property type="project" value="UniProtKB-SubCell"/>
</dbReference>
<evidence type="ECO:0000256" key="8">
    <source>
        <dbReference type="ARBA" id="ARBA00022840"/>
    </source>
</evidence>
<dbReference type="Pfam" id="PF01409">
    <property type="entry name" value="tRNA-synt_2d"/>
    <property type="match status" value="1"/>
</dbReference>
<dbReference type="OrthoDB" id="9800719at2"/>
<dbReference type="Pfam" id="PF02912">
    <property type="entry name" value="Phe_tRNA-synt_N"/>
    <property type="match status" value="1"/>
</dbReference>
<evidence type="ECO:0000256" key="12">
    <source>
        <dbReference type="ARBA" id="ARBA00049255"/>
    </source>
</evidence>
<evidence type="ECO:0000259" key="14">
    <source>
        <dbReference type="PROSITE" id="PS50862"/>
    </source>
</evidence>
<dbReference type="AlphaFoldDB" id="A0A1H8SLE9"/>
<dbReference type="GO" id="GO:0006432">
    <property type="term" value="P:phenylalanyl-tRNA aminoacylation"/>
    <property type="evidence" value="ECO:0007669"/>
    <property type="project" value="UniProtKB-UniRule"/>
</dbReference>
<dbReference type="EMBL" id="FOEG01000003">
    <property type="protein sequence ID" value="SEO79461.1"/>
    <property type="molecule type" value="Genomic_DNA"/>
</dbReference>
<keyword evidence="10 13" id="KW-0648">Protein biosynthesis</keyword>
<keyword evidence="6 13" id="KW-0479">Metal-binding</keyword>
<dbReference type="InterPro" id="IPR022911">
    <property type="entry name" value="Phe_tRNA_ligase_alpha1_bac"/>
</dbReference>
<dbReference type="InterPro" id="IPR004529">
    <property type="entry name" value="Phe-tRNA-synth_IIc_asu"/>
</dbReference>
<dbReference type="EC" id="6.1.1.20" evidence="13"/>
<evidence type="ECO:0000256" key="5">
    <source>
        <dbReference type="ARBA" id="ARBA00022598"/>
    </source>
</evidence>
<dbReference type="SUPFAM" id="SSF55681">
    <property type="entry name" value="Class II aaRS and biotin synthetases"/>
    <property type="match status" value="1"/>
</dbReference>
<evidence type="ECO:0000256" key="11">
    <source>
        <dbReference type="ARBA" id="ARBA00023146"/>
    </source>
</evidence>
<evidence type="ECO:0000256" key="1">
    <source>
        <dbReference type="ARBA" id="ARBA00004496"/>
    </source>
</evidence>
<proteinExistence type="inferred from homology"/>
<feature type="domain" description="Aminoacyl-transfer RNA synthetases class-II family profile" evidence="14">
    <location>
        <begin position="124"/>
        <end position="341"/>
    </location>
</feature>
<comment type="cofactor">
    <cofactor evidence="13">
        <name>Mg(2+)</name>
        <dbReference type="ChEBI" id="CHEBI:18420"/>
    </cofactor>
    <text evidence="13">Binds 2 magnesium ions per tetramer.</text>
</comment>
<keyword evidence="4 13" id="KW-0963">Cytoplasm</keyword>
<organism evidence="15 16">
    <name type="scientific">Aquisalimonas asiatica</name>
    <dbReference type="NCBI Taxonomy" id="406100"/>
    <lineage>
        <taxon>Bacteria</taxon>
        <taxon>Pseudomonadati</taxon>
        <taxon>Pseudomonadota</taxon>
        <taxon>Gammaproteobacteria</taxon>
        <taxon>Chromatiales</taxon>
        <taxon>Ectothiorhodospiraceae</taxon>
        <taxon>Aquisalimonas</taxon>
    </lineage>
</organism>
<gene>
    <name evidence="13" type="primary">pheS</name>
    <name evidence="15" type="ORF">SAMN04488052_10349</name>
</gene>
<keyword evidence="5 13" id="KW-0436">Ligase</keyword>
<evidence type="ECO:0000256" key="6">
    <source>
        <dbReference type="ARBA" id="ARBA00022723"/>
    </source>
</evidence>
<dbReference type="InterPro" id="IPR010978">
    <property type="entry name" value="tRNA-bd_arm"/>
</dbReference>
<comment type="subcellular location">
    <subcellularLocation>
        <location evidence="1 13">Cytoplasm</location>
    </subcellularLocation>
</comment>
<dbReference type="FunFam" id="3.30.930.10:FF:000003">
    <property type="entry name" value="Phenylalanine--tRNA ligase alpha subunit"/>
    <property type="match status" value="1"/>
</dbReference>
<dbReference type="Proteomes" id="UP000199657">
    <property type="component" value="Unassembled WGS sequence"/>
</dbReference>
<dbReference type="SUPFAM" id="SSF46589">
    <property type="entry name" value="tRNA-binding arm"/>
    <property type="match status" value="1"/>
</dbReference>
<dbReference type="RefSeq" id="WP_091642093.1">
    <property type="nucleotide sequence ID" value="NZ_FOEG01000003.1"/>
</dbReference>
<evidence type="ECO:0000256" key="13">
    <source>
        <dbReference type="HAMAP-Rule" id="MF_00281"/>
    </source>
</evidence>
<dbReference type="NCBIfam" id="TIGR00468">
    <property type="entry name" value="pheS"/>
    <property type="match status" value="1"/>
</dbReference>
<dbReference type="PROSITE" id="PS50862">
    <property type="entry name" value="AA_TRNA_LIGASE_II"/>
    <property type="match status" value="1"/>
</dbReference>
<comment type="subunit">
    <text evidence="3 13">Tetramer of two alpha and two beta subunits.</text>
</comment>
<accession>A0A1H8SLE9</accession>
<evidence type="ECO:0000313" key="15">
    <source>
        <dbReference type="EMBL" id="SEO79461.1"/>
    </source>
</evidence>
<evidence type="ECO:0000313" key="16">
    <source>
        <dbReference type="Proteomes" id="UP000199657"/>
    </source>
</evidence>
<dbReference type="InterPro" id="IPR002319">
    <property type="entry name" value="Phenylalanyl-tRNA_Synthase"/>
</dbReference>
<protein>
    <recommendedName>
        <fullName evidence="13">Phenylalanine--tRNA ligase alpha subunit</fullName>
        <ecNumber evidence="13">6.1.1.20</ecNumber>
    </recommendedName>
    <alternativeName>
        <fullName evidence="13">Phenylalanyl-tRNA synthetase alpha subunit</fullName>
        <shortName evidence="13">PheRS</shortName>
    </alternativeName>
</protein>
<evidence type="ECO:0000256" key="4">
    <source>
        <dbReference type="ARBA" id="ARBA00022490"/>
    </source>
</evidence>
<dbReference type="Gene3D" id="3.30.930.10">
    <property type="entry name" value="Bira Bifunctional Protein, Domain 2"/>
    <property type="match status" value="1"/>
</dbReference>
<evidence type="ECO:0000256" key="7">
    <source>
        <dbReference type="ARBA" id="ARBA00022741"/>
    </source>
</evidence>
<evidence type="ECO:0000256" key="3">
    <source>
        <dbReference type="ARBA" id="ARBA00011209"/>
    </source>
</evidence>
<dbReference type="GO" id="GO:0005524">
    <property type="term" value="F:ATP binding"/>
    <property type="evidence" value="ECO:0007669"/>
    <property type="project" value="UniProtKB-UniRule"/>
</dbReference>
<dbReference type="InterPro" id="IPR004188">
    <property type="entry name" value="Phe-tRNA_ligase_II_N"/>
</dbReference>
<dbReference type="HAMAP" id="MF_00281">
    <property type="entry name" value="Phe_tRNA_synth_alpha1"/>
    <property type="match status" value="1"/>
</dbReference>
<dbReference type="InterPro" id="IPR006195">
    <property type="entry name" value="aa-tRNA-synth_II"/>
</dbReference>
<dbReference type="PANTHER" id="PTHR11538">
    <property type="entry name" value="PHENYLALANYL-TRNA SYNTHETASE"/>
    <property type="match status" value="1"/>
</dbReference>
<dbReference type="STRING" id="406100.SAMN04488052_10349"/>
<evidence type="ECO:0000256" key="2">
    <source>
        <dbReference type="ARBA" id="ARBA00010207"/>
    </source>
</evidence>
<feature type="binding site" evidence="13">
    <location>
        <position position="257"/>
    </location>
    <ligand>
        <name>Mg(2+)</name>
        <dbReference type="ChEBI" id="CHEBI:18420"/>
        <note>shared with beta subunit</note>
    </ligand>
</feature>
<name>A0A1H8SLE9_9GAMM</name>
<sequence length="343" mass="38228">MSAQRSEELNTLVQEALAGIRDAADARDLDAVRVSYLGKKGLLTAQLKQLGKLPAEDRPAAGQAINAAKEEVQQALEARRQTLESAGLETQLAQEAVDVTLPGRGQETGGLHPVTRTLERIQALFASMGFRVAEGPEIEDDYHNFEALNIPAHHPARAMHDTFYFDASRLLRTHTSPVQIRVMENEGAPVRIIAPGRVYRCDSDLTHSPMFHQVEGLLVDEGITFAYLKGALHDFLEAFFEQRLEVRFRPSYFPFTEPSAEVDVQCVHCGGEGCRVCGGSGWLEVLGSGMVHPKVFEYCGIDAERYSGWAFGMGVERLAMLRYGVNDLRLFFENDLRFLRQFQ</sequence>
<keyword evidence="8 13" id="KW-0067">ATP-binding</keyword>
<keyword evidence="9 13" id="KW-0460">Magnesium</keyword>
<dbReference type="InterPro" id="IPR045864">
    <property type="entry name" value="aa-tRNA-synth_II/BPL/LPL"/>
</dbReference>
<dbReference type="PANTHER" id="PTHR11538:SF41">
    <property type="entry name" value="PHENYLALANINE--TRNA LIGASE, MITOCHONDRIAL"/>
    <property type="match status" value="1"/>
</dbReference>
<dbReference type="GO" id="GO:0000049">
    <property type="term" value="F:tRNA binding"/>
    <property type="evidence" value="ECO:0007669"/>
    <property type="project" value="InterPro"/>
</dbReference>
<evidence type="ECO:0000256" key="9">
    <source>
        <dbReference type="ARBA" id="ARBA00022842"/>
    </source>
</evidence>
<dbReference type="GO" id="GO:0000287">
    <property type="term" value="F:magnesium ion binding"/>
    <property type="evidence" value="ECO:0007669"/>
    <property type="project" value="UniProtKB-UniRule"/>
</dbReference>
<keyword evidence="7 13" id="KW-0547">Nucleotide-binding</keyword>